<dbReference type="PANTHER" id="PTHR16216">
    <property type="entry name" value="DYNEIN ASSEMBLY FACTOR 5, AXONEMAL"/>
    <property type="match status" value="1"/>
</dbReference>
<dbReference type="InterPro" id="IPR052623">
    <property type="entry name" value="DAAF5"/>
</dbReference>
<reference evidence="2 3" key="1">
    <citation type="submission" date="2023-11" db="EMBL/GenBank/DDBJ databases">
        <title>Dfirmibasis_genome.</title>
        <authorList>
            <person name="Edelbroek B."/>
            <person name="Kjellin J."/>
            <person name="Jerlstrom-Hultqvist J."/>
            <person name="Soderbom F."/>
        </authorList>
    </citation>
    <scope>NUCLEOTIDE SEQUENCE [LARGE SCALE GENOMIC DNA]</scope>
    <source>
        <strain evidence="2 3">TNS-C-14</strain>
    </source>
</reference>
<evidence type="ECO:0000259" key="1">
    <source>
        <dbReference type="Pfam" id="PF25757"/>
    </source>
</evidence>
<evidence type="ECO:0000313" key="2">
    <source>
        <dbReference type="EMBL" id="KAK5576690.1"/>
    </source>
</evidence>
<dbReference type="EMBL" id="JAVFKY010000005">
    <property type="protein sequence ID" value="KAK5576690.1"/>
    <property type="molecule type" value="Genomic_DNA"/>
</dbReference>
<name>A0AAN7U1V0_9MYCE</name>
<feature type="domain" description="Dynein axonemal assembly factor 5 TPR repeats" evidence="1">
    <location>
        <begin position="17"/>
        <end position="299"/>
    </location>
</feature>
<dbReference type="Pfam" id="PF25757">
    <property type="entry name" value="TPR_DNAAF5"/>
    <property type="match status" value="1"/>
</dbReference>
<evidence type="ECO:0000313" key="3">
    <source>
        <dbReference type="Proteomes" id="UP001344447"/>
    </source>
</evidence>
<dbReference type="PANTHER" id="PTHR16216:SF2">
    <property type="entry name" value="DYNEIN AXONEMAL ASSEMBLY FACTOR 5"/>
    <property type="match status" value="1"/>
</dbReference>
<organism evidence="2 3">
    <name type="scientific">Dictyostelium firmibasis</name>
    <dbReference type="NCBI Taxonomy" id="79012"/>
    <lineage>
        <taxon>Eukaryota</taxon>
        <taxon>Amoebozoa</taxon>
        <taxon>Evosea</taxon>
        <taxon>Eumycetozoa</taxon>
        <taxon>Dictyostelia</taxon>
        <taxon>Dictyosteliales</taxon>
        <taxon>Dictyosteliaceae</taxon>
        <taxon>Dictyostelium</taxon>
    </lineage>
</organism>
<accession>A0AAN7U1V0</accession>
<dbReference type="SUPFAM" id="SSF48371">
    <property type="entry name" value="ARM repeat"/>
    <property type="match status" value="1"/>
</dbReference>
<dbReference type="Gene3D" id="1.25.10.10">
    <property type="entry name" value="Leucine-rich Repeat Variant"/>
    <property type="match status" value="1"/>
</dbReference>
<dbReference type="AlphaFoldDB" id="A0AAN7U1V0"/>
<dbReference type="Proteomes" id="UP001344447">
    <property type="component" value="Unassembled WGS sequence"/>
</dbReference>
<sequence length="643" mass="74120">MEYEELKKSIKTDLNNIQSQSPFAKKKTLDRLNQTLESCKDNQTKLDSLSEILLSNDNESGTLYDILLNLLSDNLEKSRTTSLNYLLEIKLTENLINKLIYQLEISVNNEQVEELRYLICKLILKIIDIGSVNSISMNTDKIVKIIKVSLSDNSPDQKEICSKLIQRLSDKVPNRVIYYSSELISQLINNLGNRQQRVRMESLQALSSLALSGSIKIINTLEPLVMILATDNSPQIRIRLLQSIEQWCTKIPTTQQYFEFLLPIVIELSISDIKPIRTQAITSLNSISSHYYKERENELIITNTTDDNNNETLKNFITSQSLLIKQQIEKKLNYFRLIDDNDQDNNNNNESKEKTEGKIVEEDSSNIISVKSKQLILQYSQQIMKRFYRCFHEQELEQNIRDFKQTFLLAFIGYLGSLPSIRFIDAIIEIITVRKADHYDQIEKKTNEIIYILGLLIDQSVFIPRIVDKIKDQLSDSTSIDYPLIQIQISILKQYFIGLLNNPEKQISSDSITLIVQQFKSILFKDSPLSPIIIDFLFIISKTITKPVINSDINEFSKLLILLDINNVMDNQTINQISSSFTNLNYQSLLEKTADSLVDEIANKDKNQLTKQKSHLLILNYLSSKLPNIKKDQILLINEKTKI</sequence>
<protein>
    <recommendedName>
        <fullName evidence="1">Dynein axonemal assembly factor 5 TPR repeats domain-containing protein</fullName>
    </recommendedName>
</protein>
<dbReference type="InterPro" id="IPR016024">
    <property type="entry name" value="ARM-type_fold"/>
</dbReference>
<gene>
    <name evidence="2" type="ORF">RB653_007834</name>
</gene>
<comment type="caution">
    <text evidence="2">The sequence shown here is derived from an EMBL/GenBank/DDBJ whole genome shotgun (WGS) entry which is preliminary data.</text>
</comment>
<dbReference type="InterPro" id="IPR011989">
    <property type="entry name" value="ARM-like"/>
</dbReference>
<keyword evidence="3" id="KW-1185">Reference proteome</keyword>
<proteinExistence type="predicted"/>
<dbReference type="InterPro" id="IPR057978">
    <property type="entry name" value="TPR_DAAF5"/>
</dbReference>